<sequence>MEKSVKSDIELLLSVCRLGCFGITVAIPDEVVLDAVIPIDVFGSDPNYRLEVCAVSPTAPTSVPELSL</sequence>
<proteinExistence type="predicted"/>
<keyword evidence="2" id="KW-1185">Reference proteome</keyword>
<comment type="caution">
    <text evidence="1">The sequence shown here is derived from an EMBL/GenBank/DDBJ whole genome shotgun (WGS) entry which is preliminary data.</text>
</comment>
<evidence type="ECO:0000313" key="2">
    <source>
        <dbReference type="Proteomes" id="UP001348098"/>
    </source>
</evidence>
<organism evidence="1 2">
    <name type="scientific">Nocardia implantans</name>
    <dbReference type="NCBI Taxonomy" id="3108168"/>
    <lineage>
        <taxon>Bacteria</taxon>
        <taxon>Bacillati</taxon>
        <taxon>Actinomycetota</taxon>
        <taxon>Actinomycetes</taxon>
        <taxon>Mycobacteriales</taxon>
        <taxon>Nocardiaceae</taxon>
        <taxon>Nocardia</taxon>
    </lineage>
</organism>
<accession>A0ABU6AZ14</accession>
<dbReference type="Proteomes" id="UP001348098">
    <property type="component" value="Unassembled WGS sequence"/>
</dbReference>
<reference evidence="1 2" key="1">
    <citation type="submission" date="2023-12" db="EMBL/GenBank/DDBJ databases">
        <title>novel species in genus Nocarida.</title>
        <authorList>
            <person name="Li Z."/>
        </authorList>
    </citation>
    <scope>NUCLEOTIDE SEQUENCE [LARGE SCALE GENOMIC DNA]</scope>
    <source>
        <strain evidence="1 2">CDC186</strain>
    </source>
</reference>
<dbReference type="EMBL" id="JAYKYQ010000009">
    <property type="protein sequence ID" value="MEB3512727.1"/>
    <property type="molecule type" value="Genomic_DNA"/>
</dbReference>
<name>A0ABU6AZ14_9NOCA</name>
<evidence type="ECO:0000313" key="1">
    <source>
        <dbReference type="EMBL" id="MEB3512727.1"/>
    </source>
</evidence>
<protein>
    <submittedName>
        <fullName evidence="1">Uncharacterized protein</fullName>
    </submittedName>
</protein>
<gene>
    <name evidence="1" type="ORF">U3653_22070</name>
</gene>
<dbReference type="RefSeq" id="WP_195081593.1">
    <property type="nucleotide sequence ID" value="NZ_JAYESH010000007.1"/>
</dbReference>